<organism evidence="3 5">
    <name type="scientific">Bacillus thuringiensis</name>
    <dbReference type="NCBI Taxonomy" id="1428"/>
    <lineage>
        <taxon>Bacteria</taxon>
        <taxon>Bacillati</taxon>
        <taxon>Bacillota</taxon>
        <taxon>Bacilli</taxon>
        <taxon>Bacillales</taxon>
        <taxon>Bacillaceae</taxon>
        <taxon>Bacillus</taxon>
        <taxon>Bacillus cereus group</taxon>
    </lineage>
</organism>
<evidence type="ECO:0000313" key="4">
    <source>
        <dbReference type="Proteomes" id="UP000031876"/>
    </source>
</evidence>
<sequence length="85" mass="9513">MSNVATKSKDKTLESILNTKGVWKGKLVFYNHIGVITSRKKAIIRQVQTPTDIVRTIKFEGSGAIQDLDLFLATLEHEGMTVHLM</sequence>
<dbReference type="RefSeq" id="WP_000072875.1">
    <property type="nucleotide sequence ID" value="NZ_CP009334.1"/>
</dbReference>
<evidence type="ECO:0000313" key="3">
    <source>
        <dbReference type="EMBL" id="QKH22663.1"/>
    </source>
</evidence>
<reference evidence="2" key="2">
    <citation type="submission" date="2019-07" db="EMBL/GenBank/DDBJ databases">
        <title>Phylogenomic Reclassification of ATCC Bacillus Strains and Various Taxa within the Genus Bacillus.</title>
        <authorList>
            <person name="Riojas M.A."/>
            <person name="Frank A.M."/>
            <person name="Fenn S.L."/>
            <person name="King S.P."/>
            <person name="Brower S.M."/>
            <person name="Hazbon M.H."/>
        </authorList>
    </citation>
    <scope>NUCLEOTIDE SEQUENCE</scope>
    <source>
        <strain evidence="2">ATCC 35646</strain>
    </source>
</reference>
<reference evidence="1 4" key="1">
    <citation type="journal article" date="2015" name="Genome Announc.">
        <title>Complete genome sequences for 35 biothreat assay-relevant bacillus species.</title>
        <authorList>
            <person name="Johnson S.L."/>
            <person name="Daligault H.E."/>
            <person name="Davenport K.W."/>
            <person name="Jaissle J."/>
            <person name="Frey K.G."/>
            <person name="Ladner J.T."/>
            <person name="Broomall S.M."/>
            <person name="Bishop-Lilly K.A."/>
            <person name="Bruce D.C."/>
            <person name="Gibbons H.S."/>
            <person name="Coyne S.R."/>
            <person name="Lo C.C."/>
            <person name="Meincke L."/>
            <person name="Munk A.C."/>
            <person name="Koroleva G.I."/>
            <person name="Rosenzweig C.N."/>
            <person name="Palacios G.F."/>
            <person name="Redden C.L."/>
            <person name="Minogue T.D."/>
            <person name="Chain P.S."/>
        </authorList>
    </citation>
    <scope>NUCLEOTIDE SEQUENCE [LARGE SCALE GENOMIC DNA]</scope>
    <source>
        <strain evidence="1 4">HD1011</strain>
        <plasmid evidence="1 4">2</plasmid>
    </source>
</reference>
<evidence type="ECO:0000313" key="2">
    <source>
        <dbReference type="EMBL" id="MDR4174787.1"/>
    </source>
</evidence>
<dbReference type="Proteomes" id="UP001181533">
    <property type="component" value="Unassembled WGS sequence"/>
</dbReference>
<evidence type="ECO:0000313" key="5">
    <source>
        <dbReference type="Proteomes" id="UP000501107"/>
    </source>
</evidence>
<dbReference type="Proteomes" id="UP000031876">
    <property type="component" value="Plasmid 2"/>
</dbReference>
<protein>
    <submittedName>
        <fullName evidence="3">Uncharacterized protein</fullName>
    </submittedName>
</protein>
<gene>
    <name evidence="1" type="ORF">BF38_5903</name>
    <name evidence="2" type="ORF">FO599_01395</name>
    <name evidence="3" type="ORF">FOC89_01365</name>
</gene>
<dbReference type="Proteomes" id="UP000501107">
    <property type="component" value="Plasmid unnamed3"/>
</dbReference>
<evidence type="ECO:0000313" key="1">
    <source>
        <dbReference type="EMBL" id="AJG74100.1"/>
    </source>
</evidence>
<keyword evidence="3" id="KW-0614">Plasmid</keyword>
<dbReference type="EMBL" id="CP009334">
    <property type="protein sequence ID" value="AJG74100.1"/>
    <property type="molecule type" value="Genomic_DNA"/>
</dbReference>
<dbReference type="EMBL" id="CP053979">
    <property type="protein sequence ID" value="QKH22663.1"/>
    <property type="molecule type" value="Genomic_DNA"/>
</dbReference>
<dbReference type="KEGG" id="btw:BF38_5903"/>
<dbReference type="EMBL" id="VKQN01000001">
    <property type="protein sequence ID" value="MDR4174787.1"/>
    <property type="molecule type" value="Genomic_DNA"/>
</dbReference>
<dbReference type="AlphaFoldDB" id="A0A0B5NCJ9"/>
<geneLocation type="plasmid" evidence="1 4">
    <name>2</name>
</geneLocation>
<name>A0A0B5NCJ9_BACTU</name>
<accession>A0A0B5NCJ9</accession>
<geneLocation type="plasmid" evidence="3 5">
    <name>unnamed3</name>
</geneLocation>
<reference evidence="3 5" key="3">
    <citation type="submission" date="2020-05" db="EMBL/GenBank/DDBJ databases">
        <title>FDA dAtabase for Regulatory Grade micrObial Sequences (FDA-ARGOS): Supporting development and validation of Infectious Disease Dx tests.</title>
        <authorList>
            <person name="Nelson B."/>
            <person name="Plummer A."/>
            <person name="Tallon L."/>
            <person name="Sadzewicz L."/>
            <person name="Zhao X."/>
            <person name="Vavikolanu K."/>
            <person name="Mehta A."/>
            <person name="Aluvathingal J."/>
            <person name="Nadendla S."/>
            <person name="Myers T."/>
            <person name="Yan Y."/>
            <person name="Sichtig H."/>
        </authorList>
    </citation>
    <scope>NUCLEOTIDE SEQUENCE [LARGE SCALE GENOMIC DNA]</scope>
    <source>
        <strain evidence="3 5">FDAARGOS_795</strain>
        <plasmid evidence="3 5">unnamed3</plasmid>
    </source>
</reference>
<proteinExistence type="predicted"/>